<evidence type="ECO:0000313" key="3">
    <source>
        <dbReference type="EMBL" id="TDC12041.1"/>
    </source>
</evidence>
<dbReference type="SUPFAM" id="SSF46785">
    <property type="entry name" value="Winged helix' DNA-binding domain"/>
    <property type="match status" value="1"/>
</dbReference>
<dbReference type="InterPro" id="IPR036388">
    <property type="entry name" value="WH-like_DNA-bd_sf"/>
</dbReference>
<dbReference type="OrthoDB" id="4952043at2"/>
<dbReference type="Pfam" id="PF13601">
    <property type="entry name" value="HTH_34"/>
    <property type="match status" value="1"/>
</dbReference>
<evidence type="ECO:0000256" key="1">
    <source>
        <dbReference type="SAM" id="MobiDB-lite"/>
    </source>
</evidence>
<keyword evidence="4" id="KW-1185">Reference proteome</keyword>
<accession>A0A4R4NR06</accession>
<name>A0A4R4NR06_9ACTN</name>
<dbReference type="RefSeq" id="WP_131942667.1">
    <property type="nucleotide sequence ID" value="NZ_BAAAMX010000027.1"/>
</dbReference>
<comment type="caution">
    <text evidence="3">The sequence shown here is derived from an EMBL/GenBank/DDBJ whole genome shotgun (WGS) entry which is preliminary data.</text>
</comment>
<feature type="region of interest" description="Disordered" evidence="1">
    <location>
        <begin position="96"/>
        <end position="119"/>
    </location>
</feature>
<evidence type="ECO:0000259" key="2">
    <source>
        <dbReference type="Pfam" id="PF13601"/>
    </source>
</evidence>
<reference evidence="3 4" key="1">
    <citation type="submission" date="2019-03" db="EMBL/GenBank/DDBJ databases">
        <title>Draft genome sequences of novel Actinobacteria.</title>
        <authorList>
            <person name="Sahin N."/>
            <person name="Ay H."/>
            <person name="Saygin H."/>
        </authorList>
    </citation>
    <scope>NUCLEOTIDE SEQUENCE [LARGE SCALE GENOMIC DNA]</scope>
    <source>
        <strain evidence="3 4">DSM 45347</strain>
    </source>
</reference>
<organism evidence="3 4">
    <name type="scientific">Actinomadura bangladeshensis</name>
    <dbReference type="NCBI Taxonomy" id="453573"/>
    <lineage>
        <taxon>Bacteria</taxon>
        <taxon>Bacillati</taxon>
        <taxon>Actinomycetota</taxon>
        <taxon>Actinomycetes</taxon>
        <taxon>Streptosporangiales</taxon>
        <taxon>Thermomonosporaceae</taxon>
        <taxon>Actinomadura</taxon>
    </lineage>
</organism>
<dbReference type="AlphaFoldDB" id="A0A4R4NR06"/>
<feature type="compositionally biased region" description="Low complexity" evidence="1">
    <location>
        <begin position="96"/>
        <end position="109"/>
    </location>
</feature>
<feature type="domain" description="Winged helix DNA-binding" evidence="2">
    <location>
        <begin position="14"/>
        <end position="92"/>
    </location>
</feature>
<dbReference type="InterPro" id="IPR036390">
    <property type="entry name" value="WH_DNA-bd_sf"/>
</dbReference>
<dbReference type="EMBL" id="SMJW01000148">
    <property type="protein sequence ID" value="TDC12041.1"/>
    <property type="molecule type" value="Genomic_DNA"/>
</dbReference>
<proteinExistence type="predicted"/>
<dbReference type="PANTHER" id="PTHR37318">
    <property type="entry name" value="BSL7504 PROTEIN"/>
    <property type="match status" value="1"/>
</dbReference>
<gene>
    <name evidence="3" type="ORF">E1284_25475</name>
</gene>
<protein>
    <submittedName>
        <fullName evidence="3">Transcriptional regulator</fullName>
    </submittedName>
</protein>
<dbReference type="Gene3D" id="1.10.10.10">
    <property type="entry name" value="Winged helix-like DNA-binding domain superfamily/Winged helix DNA-binding domain"/>
    <property type="match status" value="1"/>
</dbReference>
<evidence type="ECO:0000313" key="4">
    <source>
        <dbReference type="Proteomes" id="UP000295431"/>
    </source>
</evidence>
<dbReference type="InterPro" id="IPR027395">
    <property type="entry name" value="WH_DNA-bd_dom"/>
</dbReference>
<sequence>MDAYFDEFLHVPARLSIMALLAPADWVDFAFVRDTVETSDSALSKQISALADIGYVAVRKGRDAGVRRTRVRLTPQGREAFRRHAAALEQIVAAARARPPEAATATEPESPGTPRASGS</sequence>
<dbReference type="PANTHER" id="PTHR37318:SF1">
    <property type="entry name" value="BSL7504 PROTEIN"/>
    <property type="match status" value="1"/>
</dbReference>
<dbReference type="Proteomes" id="UP000295431">
    <property type="component" value="Unassembled WGS sequence"/>
</dbReference>